<comment type="subcellular location">
    <subcellularLocation>
        <location evidence="4">Cell membrane</location>
        <topology evidence="4">Lipid-anchor</topology>
    </subcellularLocation>
</comment>
<sequence>MATVWRVRDGGSARLARVSLVLGLGGLGLAACATAPERPGLGVTPGPQASARPPAGQGSQGQGGQGPGGFGGQGLHGTDKPYQINGIWYYPHAEPNYDETGYASWYGQAFHNKHTADGEIFDQYALSAAHKTLPLPSIVEVTNLDNGKSLRLRLNDRGPFVGERLLDVSKAAADELGFGRQGLARVRVRYVGPAPAFSITPMMYASTDPKLISDHRVAYRSSDKDADDALPTVAKAPTGKVQAQSLTPVGAPPAAPPPEMAAMTNNSRERFAEPSVSLSGAALAPVTAAAQAPGLVAVSAPPPQPVEMASLTPPPAPRVVSPAPVPPPSPLARDGYVVQAGAFASRANADRAAAQLGSGVAIRPIDRNGVTLYRVVMTGYADAASAEAARARAAAAGFPAARIIASN</sequence>
<dbReference type="PANTHER" id="PTHR34183:SF1">
    <property type="entry name" value="ENDOLYTIC PEPTIDOGLYCAN TRANSGLYCOSYLASE RLPA"/>
    <property type="match status" value="1"/>
</dbReference>
<dbReference type="KEGG" id="caul:KCG34_03180"/>
<comment type="function">
    <text evidence="4">Lytic transglycosylase with a strong preference for naked glycan strands that lack stem peptides.</text>
</comment>
<evidence type="ECO:0000256" key="4">
    <source>
        <dbReference type="HAMAP-Rule" id="MF_02071"/>
    </source>
</evidence>
<feature type="region of interest" description="Disordered" evidence="6">
    <location>
        <begin position="39"/>
        <end position="76"/>
    </location>
</feature>
<evidence type="ECO:0000259" key="7">
    <source>
        <dbReference type="PROSITE" id="PS51724"/>
    </source>
</evidence>
<evidence type="ECO:0000256" key="2">
    <source>
        <dbReference type="ARBA" id="ARBA00023239"/>
    </source>
</evidence>
<dbReference type="RefSeq" id="WP_211938956.1">
    <property type="nucleotide sequence ID" value="NZ_CP073078.1"/>
</dbReference>
<dbReference type="InterPro" id="IPR012997">
    <property type="entry name" value="RplA"/>
</dbReference>
<evidence type="ECO:0000313" key="8">
    <source>
        <dbReference type="EMBL" id="QUD88906.1"/>
    </source>
</evidence>
<dbReference type="HAMAP" id="MF_02071">
    <property type="entry name" value="RlpA"/>
    <property type="match status" value="1"/>
</dbReference>
<dbReference type="InterPro" id="IPR007730">
    <property type="entry name" value="SPOR-like_dom"/>
</dbReference>
<dbReference type="Gene3D" id="3.30.70.1070">
    <property type="entry name" value="Sporulation related repeat"/>
    <property type="match status" value="1"/>
</dbReference>
<dbReference type="GO" id="GO:0009279">
    <property type="term" value="C:cell outer membrane"/>
    <property type="evidence" value="ECO:0007669"/>
    <property type="project" value="TreeGrafter"/>
</dbReference>
<dbReference type="EMBL" id="CP073078">
    <property type="protein sequence ID" value="QUD88906.1"/>
    <property type="molecule type" value="Genomic_DNA"/>
</dbReference>
<keyword evidence="9" id="KW-1185">Reference proteome</keyword>
<evidence type="ECO:0000256" key="5">
    <source>
        <dbReference type="RuleBase" id="RU003495"/>
    </source>
</evidence>
<feature type="region of interest" description="Disordered" evidence="6">
    <location>
        <begin position="238"/>
        <end position="258"/>
    </location>
</feature>
<dbReference type="PROSITE" id="PS51257">
    <property type="entry name" value="PROKAR_LIPOPROTEIN"/>
    <property type="match status" value="1"/>
</dbReference>
<dbReference type="PROSITE" id="PS51724">
    <property type="entry name" value="SPOR"/>
    <property type="match status" value="1"/>
</dbReference>
<dbReference type="InterPro" id="IPR009009">
    <property type="entry name" value="RlpA-like_DPBB"/>
</dbReference>
<comment type="similarity">
    <text evidence="4 5">Belongs to the RlpA family.</text>
</comment>
<dbReference type="SUPFAM" id="SSF50685">
    <property type="entry name" value="Barwin-like endoglucanases"/>
    <property type="match status" value="1"/>
</dbReference>
<dbReference type="GO" id="GO:0000270">
    <property type="term" value="P:peptidoglycan metabolic process"/>
    <property type="evidence" value="ECO:0007669"/>
    <property type="project" value="UniProtKB-UniRule"/>
</dbReference>
<proteinExistence type="inferred from homology"/>
<dbReference type="PANTHER" id="PTHR34183">
    <property type="entry name" value="ENDOLYTIC PEPTIDOGLYCAN TRANSGLYCOSYLASE RLPA"/>
    <property type="match status" value="1"/>
</dbReference>
<dbReference type="Pfam" id="PF05036">
    <property type="entry name" value="SPOR"/>
    <property type="match status" value="1"/>
</dbReference>
<evidence type="ECO:0000256" key="3">
    <source>
        <dbReference type="ARBA" id="ARBA00023316"/>
    </source>
</evidence>
<keyword evidence="2 4" id="KW-0456">Lyase</keyword>
<organism evidence="8 9">
    <name type="scientific">Phenylobacterium montanum</name>
    <dbReference type="NCBI Taxonomy" id="2823693"/>
    <lineage>
        <taxon>Bacteria</taxon>
        <taxon>Pseudomonadati</taxon>
        <taxon>Pseudomonadota</taxon>
        <taxon>Alphaproteobacteria</taxon>
        <taxon>Caulobacterales</taxon>
        <taxon>Caulobacteraceae</taxon>
        <taxon>Phenylobacterium</taxon>
    </lineage>
</organism>
<dbReference type="Pfam" id="PF03330">
    <property type="entry name" value="DPBB_1"/>
    <property type="match status" value="1"/>
</dbReference>
<keyword evidence="4" id="KW-0564">Palmitate</keyword>
<dbReference type="InterPro" id="IPR036908">
    <property type="entry name" value="RlpA-like_sf"/>
</dbReference>
<dbReference type="InterPro" id="IPR034718">
    <property type="entry name" value="RlpA"/>
</dbReference>
<dbReference type="InterPro" id="IPR036680">
    <property type="entry name" value="SPOR-like_sf"/>
</dbReference>
<dbReference type="AlphaFoldDB" id="A0A975IX04"/>
<dbReference type="GO" id="GO:0071555">
    <property type="term" value="P:cell wall organization"/>
    <property type="evidence" value="ECO:0007669"/>
    <property type="project" value="UniProtKB-KW"/>
</dbReference>
<dbReference type="Gene3D" id="2.40.40.10">
    <property type="entry name" value="RlpA-like domain"/>
    <property type="match status" value="1"/>
</dbReference>
<evidence type="ECO:0000256" key="1">
    <source>
        <dbReference type="ARBA" id="ARBA00022729"/>
    </source>
</evidence>
<name>A0A975IX04_9CAUL</name>
<evidence type="ECO:0000256" key="6">
    <source>
        <dbReference type="SAM" id="MobiDB-lite"/>
    </source>
</evidence>
<keyword evidence="1" id="KW-0732">Signal</keyword>
<dbReference type="Proteomes" id="UP000676409">
    <property type="component" value="Chromosome"/>
</dbReference>
<keyword evidence="3 4" id="KW-0961">Cell wall biogenesis/degradation</keyword>
<feature type="compositionally biased region" description="Gly residues" evidence="6">
    <location>
        <begin position="58"/>
        <end position="75"/>
    </location>
</feature>
<dbReference type="SUPFAM" id="SSF110997">
    <property type="entry name" value="Sporulation related repeat"/>
    <property type="match status" value="1"/>
</dbReference>
<feature type="domain" description="SPOR" evidence="7">
    <location>
        <begin position="330"/>
        <end position="406"/>
    </location>
</feature>
<protein>
    <recommendedName>
        <fullName evidence="4">Endolytic peptidoglycan transglycosylase RlpA</fullName>
        <ecNumber evidence="4">4.2.2.-</ecNumber>
    </recommendedName>
</protein>
<dbReference type="GO" id="GO:0008932">
    <property type="term" value="F:lytic endotransglycosylase activity"/>
    <property type="evidence" value="ECO:0007669"/>
    <property type="project" value="UniProtKB-UniRule"/>
</dbReference>
<dbReference type="NCBIfam" id="TIGR00413">
    <property type="entry name" value="rlpA"/>
    <property type="match status" value="1"/>
</dbReference>
<keyword evidence="4" id="KW-0449">Lipoprotein</keyword>
<dbReference type="CDD" id="cd22268">
    <property type="entry name" value="DPBB_RlpA-like"/>
    <property type="match status" value="1"/>
</dbReference>
<gene>
    <name evidence="4" type="primary">rlpA</name>
    <name evidence="8" type="ORF">KCG34_03180</name>
</gene>
<reference evidence="8" key="1">
    <citation type="submission" date="2021-04" db="EMBL/GenBank/DDBJ databases">
        <title>The complete genome sequence of Caulobacter sp. S6.</title>
        <authorList>
            <person name="Tang Y."/>
            <person name="Ouyang W."/>
            <person name="Liu Q."/>
            <person name="Huang B."/>
            <person name="Guo Z."/>
            <person name="Lei P."/>
        </authorList>
    </citation>
    <scope>NUCLEOTIDE SEQUENCE</scope>
    <source>
        <strain evidence="8">S6</strain>
    </source>
</reference>
<dbReference type="GO" id="GO:0042834">
    <property type="term" value="F:peptidoglycan binding"/>
    <property type="evidence" value="ECO:0007669"/>
    <property type="project" value="InterPro"/>
</dbReference>
<dbReference type="EC" id="4.2.2.-" evidence="4"/>
<keyword evidence="4" id="KW-0472">Membrane</keyword>
<dbReference type="GO" id="GO:0005886">
    <property type="term" value="C:plasma membrane"/>
    <property type="evidence" value="ECO:0007669"/>
    <property type="project" value="UniProtKB-SubCell"/>
</dbReference>
<accession>A0A975IX04</accession>
<keyword evidence="4" id="KW-1003">Cell membrane</keyword>
<evidence type="ECO:0000313" key="9">
    <source>
        <dbReference type="Proteomes" id="UP000676409"/>
    </source>
</evidence>